<protein>
    <submittedName>
        <fullName evidence="3">Uncharacterized protein</fullName>
    </submittedName>
</protein>
<comment type="caution">
    <text evidence="3">The sequence shown here is derived from an EMBL/GenBank/DDBJ whole genome shotgun (WGS) entry which is preliminary data.</text>
</comment>
<keyword evidence="2" id="KW-0560">Oxidoreductase</keyword>
<evidence type="ECO:0000256" key="1">
    <source>
        <dbReference type="ARBA" id="ARBA00006484"/>
    </source>
</evidence>
<dbReference type="InterPro" id="IPR036291">
    <property type="entry name" value="NAD(P)-bd_dom_sf"/>
</dbReference>
<dbReference type="PANTHER" id="PTHR24320">
    <property type="entry name" value="RETINOL DEHYDROGENASE"/>
    <property type="match status" value="1"/>
</dbReference>
<evidence type="ECO:0000313" key="3">
    <source>
        <dbReference type="EMBL" id="CAF3578967.1"/>
    </source>
</evidence>
<dbReference type="Pfam" id="PF00106">
    <property type="entry name" value="adh_short"/>
    <property type="match status" value="1"/>
</dbReference>
<dbReference type="SUPFAM" id="SSF51735">
    <property type="entry name" value="NAD(P)-binding Rossmann-fold domains"/>
    <property type="match status" value="1"/>
</dbReference>
<gene>
    <name evidence="3" type="ORF">OXD698_LOCUS5307</name>
</gene>
<dbReference type="PRINTS" id="PR00081">
    <property type="entry name" value="GDHRDH"/>
</dbReference>
<dbReference type="EMBL" id="CAJOAZ010000214">
    <property type="protein sequence ID" value="CAF3578967.1"/>
    <property type="molecule type" value="Genomic_DNA"/>
</dbReference>
<evidence type="ECO:0000313" key="4">
    <source>
        <dbReference type="Proteomes" id="UP000663844"/>
    </source>
</evidence>
<proteinExistence type="inferred from homology"/>
<dbReference type="InterPro" id="IPR002347">
    <property type="entry name" value="SDR_fam"/>
</dbReference>
<reference evidence="3" key="1">
    <citation type="submission" date="2021-02" db="EMBL/GenBank/DDBJ databases">
        <authorList>
            <person name="Nowell W R."/>
        </authorList>
    </citation>
    <scope>NUCLEOTIDE SEQUENCE</scope>
</reference>
<name>A0A818MBP7_9BILA</name>
<dbReference type="GO" id="GO:0016491">
    <property type="term" value="F:oxidoreductase activity"/>
    <property type="evidence" value="ECO:0007669"/>
    <property type="project" value="UniProtKB-KW"/>
</dbReference>
<dbReference type="PANTHER" id="PTHR24320:SF283">
    <property type="entry name" value="RETINOL DEHYDROGENASE 11"/>
    <property type="match status" value="1"/>
</dbReference>
<sequence>MTSSTFHAKSTALEVVQGLNVNLNGKLLIITGGTSGIGIETARALATAHAHVIITARDMNKGAEVVEDLKKTTGNDKIEVMELDLNSLQSVRDFVKQFQARHLPINILICNAGVMACPYEKTIDGFETQFGVNHLAHFLLTTSLVPELKAGKPSRVVVVSSIANRRSGINWDDINWGKNYDKWLAYGQSKTANILFAKQFNKLYSSEGIQAYALHPGGIMTNLIKYLPIEEQQAMGWFKEDGTVIDRFKNVEQGASTSVYAALAPELDNHGGEYLENCAISQGINPDMTTFWGMGAHAVDMESAERLWKLSEQLVSAK</sequence>
<comment type="similarity">
    <text evidence="1">Belongs to the short-chain dehydrogenases/reductases (SDR) family.</text>
</comment>
<evidence type="ECO:0000256" key="2">
    <source>
        <dbReference type="ARBA" id="ARBA00023002"/>
    </source>
</evidence>
<dbReference type="Gene3D" id="3.40.50.720">
    <property type="entry name" value="NAD(P)-binding Rossmann-like Domain"/>
    <property type="match status" value="1"/>
</dbReference>
<dbReference type="FunFam" id="3.40.50.720:FF:000594">
    <property type="entry name" value="Short-chain oxidoreductase"/>
    <property type="match status" value="1"/>
</dbReference>
<accession>A0A818MBP7</accession>
<dbReference type="AlphaFoldDB" id="A0A818MBP7"/>
<dbReference type="CDD" id="cd05327">
    <property type="entry name" value="retinol-DH_like_SDR_c_like"/>
    <property type="match status" value="1"/>
</dbReference>
<dbReference type="Proteomes" id="UP000663844">
    <property type="component" value="Unassembled WGS sequence"/>
</dbReference>
<organism evidence="3 4">
    <name type="scientific">Adineta steineri</name>
    <dbReference type="NCBI Taxonomy" id="433720"/>
    <lineage>
        <taxon>Eukaryota</taxon>
        <taxon>Metazoa</taxon>
        <taxon>Spiralia</taxon>
        <taxon>Gnathifera</taxon>
        <taxon>Rotifera</taxon>
        <taxon>Eurotatoria</taxon>
        <taxon>Bdelloidea</taxon>
        <taxon>Adinetida</taxon>
        <taxon>Adinetidae</taxon>
        <taxon>Adineta</taxon>
    </lineage>
</organism>